<dbReference type="InterPro" id="IPR013766">
    <property type="entry name" value="Thioredoxin_domain"/>
</dbReference>
<feature type="domain" description="Thioredoxin" evidence="7">
    <location>
        <begin position="4"/>
        <end position="160"/>
    </location>
</feature>
<dbReference type="SUPFAM" id="SSF52833">
    <property type="entry name" value="Thioredoxin-like"/>
    <property type="match status" value="1"/>
</dbReference>
<dbReference type="Pfam" id="PF10417">
    <property type="entry name" value="1-cysPrx_C"/>
    <property type="match status" value="1"/>
</dbReference>
<dbReference type="InterPro" id="IPR000866">
    <property type="entry name" value="AhpC/TSA"/>
</dbReference>
<name>A0ABZ2KII5_9BACT</name>
<dbReference type="Proteomes" id="UP001379533">
    <property type="component" value="Chromosome"/>
</dbReference>
<accession>A0ABZ2KII5</accession>
<comment type="similarity">
    <text evidence="1">Belongs to the peroxiredoxin family. AhpC/Prx1 subfamily.</text>
</comment>
<evidence type="ECO:0000256" key="1">
    <source>
        <dbReference type="ARBA" id="ARBA00009796"/>
    </source>
</evidence>
<dbReference type="InterPro" id="IPR045020">
    <property type="entry name" value="PRX_1cys"/>
</dbReference>
<keyword evidence="5" id="KW-0676">Redox-active center</keyword>
<dbReference type="PANTHER" id="PTHR43503">
    <property type="entry name" value="MCG48959-RELATED"/>
    <property type="match status" value="1"/>
</dbReference>
<keyword evidence="9" id="KW-1185">Reference proteome</keyword>
<dbReference type="EMBL" id="CP089982">
    <property type="protein sequence ID" value="WXA97402.1"/>
    <property type="molecule type" value="Genomic_DNA"/>
</dbReference>
<keyword evidence="2" id="KW-0575">Peroxidase</keyword>
<evidence type="ECO:0000256" key="2">
    <source>
        <dbReference type="ARBA" id="ARBA00022559"/>
    </source>
</evidence>
<proteinExistence type="inferred from homology"/>
<reference evidence="8 9" key="1">
    <citation type="submission" date="2021-12" db="EMBL/GenBank/DDBJ databases">
        <title>Discovery of the Pendulisporaceae a myxobacterial family with distinct sporulation behavior and unique specialized metabolism.</title>
        <authorList>
            <person name="Garcia R."/>
            <person name="Popoff A."/>
            <person name="Bader C.D."/>
            <person name="Loehr J."/>
            <person name="Walesch S."/>
            <person name="Walt C."/>
            <person name="Boldt J."/>
            <person name="Bunk B."/>
            <person name="Haeckl F.J.F.P.J."/>
            <person name="Gunesch A.P."/>
            <person name="Birkelbach J."/>
            <person name="Nuebel U."/>
            <person name="Pietschmann T."/>
            <person name="Bach T."/>
            <person name="Mueller R."/>
        </authorList>
    </citation>
    <scope>NUCLEOTIDE SEQUENCE [LARGE SCALE GENOMIC DNA]</scope>
    <source>
        <strain evidence="8 9">MSr12523</strain>
    </source>
</reference>
<organism evidence="8 9">
    <name type="scientific">Pendulispora brunnea</name>
    <dbReference type="NCBI Taxonomy" id="2905690"/>
    <lineage>
        <taxon>Bacteria</taxon>
        <taxon>Pseudomonadati</taxon>
        <taxon>Myxococcota</taxon>
        <taxon>Myxococcia</taxon>
        <taxon>Myxococcales</taxon>
        <taxon>Sorangiineae</taxon>
        <taxon>Pendulisporaceae</taxon>
        <taxon>Pendulispora</taxon>
    </lineage>
</organism>
<dbReference type="PROSITE" id="PS51352">
    <property type="entry name" value="THIOREDOXIN_2"/>
    <property type="match status" value="1"/>
</dbReference>
<dbReference type="CDD" id="cd03016">
    <property type="entry name" value="PRX_1cys"/>
    <property type="match status" value="1"/>
</dbReference>
<evidence type="ECO:0000256" key="3">
    <source>
        <dbReference type="ARBA" id="ARBA00022862"/>
    </source>
</evidence>
<keyword evidence="4" id="KW-0560">Oxidoreductase</keyword>
<comment type="similarity">
    <text evidence="6">Belongs to the peroxiredoxin family. Prx6 subfamily.</text>
</comment>
<dbReference type="PANTHER" id="PTHR43503:SF4">
    <property type="entry name" value="PEROXIREDOXIN-6"/>
    <property type="match status" value="1"/>
</dbReference>
<protein>
    <submittedName>
        <fullName evidence="8">Peroxiredoxin</fullName>
    </submittedName>
</protein>
<dbReference type="RefSeq" id="WP_394848019.1">
    <property type="nucleotide sequence ID" value="NZ_CP089982.1"/>
</dbReference>
<evidence type="ECO:0000259" key="7">
    <source>
        <dbReference type="PROSITE" id="PS51352"/>
    </source>
</evidence>
<dbReference type="PIRSF" id="PIRSF000239">
    <property type="entry name" value="AHPC"/>
    <property type="match status" value="1"/>
</dbReference>
<dbReference type="Pfam" id="PF00578">
    <property type="entry name" value="AhpC-TSA"/>
    <property type="match status" value="1"/>
</dbReference>
<dbReference type="InterPro" id="IPR036249">
    <property type="entry name" value="Thioredoxin-like_sf"/>
</dbReference>
<keyword evidence="3" id="KW-0049">Antioxidant</keyword>
<dbReference type="InterPro" id="IPR024706">
    <property type="entry name" value="Peroxiredoxin_AhpC-typ"/>
</dbReference>
<evidence type="ECO:0000313" key="8">
    <source>
        <dbReference type="EMBL" id="WXA97402.1"/>
    </source>
</evidence>
<dbReference type="InterPro" id="IPR019479">
    <property type="entry name" value="Peroxiredoxin_C"/>
</dbReference>
<sequence length="213" mass="23876">MTTIRIGSIAPDFTQQSTEGTISFHEWIGKSWAVLFSHPKDFTPVCTTELGTAAKLKPEFDKRNVKVLAVSVDDVDSHKRWTADIEETQKTKLNYPILGDADRKVATLYDMIHPEANDTLTVRSVFIIDPNKKVRATLTYPASTGRHFDEILRVIDSLQLTDSHSVATPANWTQGNDVVILPSIQDPAVIKEKFPKGHTVLKPYLRITPQPNK</sequence>
<evidence type="ECO:0000256" key="5">
    <source>
        <dbReference type="ARBA" id="ARBA00023284"/>
    </source>
</evidence>
<gene>
    <name evidence="8" type="ORF">LZC95_11210</name>
</gene>
<evidence type="ECO:0000313" key="9">
    <source>
        <dbReference type="Proteomes" id="UP001379533"/>
    </source>
</evidence>
<evidence type="ECO:0000256" key="4">
    <source>
        <dbReference type="ARBA" id="ARBA00023002"/>
    </source>
</evidence>
<dbReference type="Gene3D" id="3.40.30.10">
    <property type="entry name" value="Glutaredoxin"/>
    <property type="match status" value="1"/>
</dbReference>
<dbReference type="Gene3D" id="3.30.1020.10">
    <property type="entry name" value="Antioxidant, Horf6, Chain A, domain2"/>
    <property type="match status" value="1"/>
</dbReference>
<evidence type="ECO:0000256" key="6">
    <source>
        <dbReference type="ARBA" id="ARBA00025719"/>
    </source>
</evidence>